<proteinExistence type="predicted"/>
<gene>
    <name evidence="1" type="ORF">GMARGA_LOCUS21163</name>
</gene>
<name>A0ABN7VPJ1_GIGMA</name>
<evidence type="ECO:0000313" key="2">
    <source>
        <dbReference type="Proteomes" id="UP000789901"/>
    </source>
</evidence>
<reference evidence="1 2" key="1">
    <citation type="submission" date="2021-06" db="EMBL/GenBank/DDBJ databases">
        <authorList>
            <person name="Kallberg Y."/>
            <person name="Tangrot J."/>
            <person name="Rosling A."/>
        </authorList>
    </citation>
    <scope>NUCLEOTIDE SEQUENCE [LARGE SCALE GENOMIC DNA]</scope>
    <source>
        <strain evidence="1 2">120-4 pot B 10/14</strain>
    </source>
</reference>
<accession>A0ABN7VPJ1</accession>
<dbReference type="Proteomes" id="UP000789901">
    <property type="component" value="Unassembled WGS sequence"/>
</dbReference>
<comment type="caution">
    <text evidence="1">The sequence shown here is derived from an EMBL/GenBank/DDBJ whole genome shotgun (WGS) entry which is preliminary data.</text>
</comment>
<protein>
    <submittedName>
        <fullName evidence="1">7640_t:CDS:1</fullName>
    </submittedName>
</protein>
<evidence type="ECO:0000313" key="1">
    <source>
        <dbReference type="EMBL" id="CAG8790573.1"/>
    </source>
</evidence>
<dbReference type="EMBL" id="CAJVQB010019266">
    <property type="protein sequence ID" value="CAG8790573.1"/>
    <property type="molecule type" value="Genomic_DNA"/>
</dbReference>
<organism evidence="1 2">
    <name type="scientific">Gigaspora margarita</name>
    <dbReference type="NCBI Taxonomy" id="4874"/>
    <lineage>
        <taxon>Eukaryota</taxon>
        <taxon>Fungi</taxon>
        <taxon>Fungi incertae sedis</taxon>
        <taxon>Mucoromycota</taxon>
        <taxon>Glomeromycotina</taxon>
        <taxon>Glomeromycetes</taxon>
        <taxon>Diversisporales</taxon>
        <taxon>Gigasporaceae</taxon>
        <taxon>Gigaspora</taxon>
    </lineage>
</organism>
<sequence length="100" mass="11142">MNPTIISINKCSVINGPGIHATEDPYSGKTHNKPELTKVFGASSKNKFNLKILRPLISDFYHEIPKMENSKQRIQQSCKIGLPKSIGNYTIRIAKTAINC</sequence>
<keyword evidence="2" id="KW-1185">Reference proteome</keyword>